<keyword evidence="1" id="KW-0812">Transmembrane</keyword>
<proteinExistence type="predicted"/>
<name>A0A8H8CGY5_PSICU</name>
<feature type="transmembrane region" description="Helical" evidence="1">
    <location>
        <begin position="291"/>
        <end position="310"/>
    </location>
</feature>
<keyword evidence="1" id="KW-1133">Transmembrane helix</keyword>
<evidence type="ECO:0000313" key="2">
    <source>
        <dbReference type="EMBL" id="KAG5164570.1"/>
    </source>
</evidence>
<gene>
    <name evidence="2" type="ORF">JR316_010207</name>
</gene>
<dbReference type="EMBL" id="JAFIQS010000011">
    <property type="protein sequence ID" value="KAG5164570.1"/>
    <property type="molecule type" value="Genomic_DNA"/>
</dbReference>
<accession>A0A8H8CGY5</accession>
<sequence>MASVKAIYACVMGALSASAHPLPILHRRGIDPSSDAWSETIAGIGPLILLVGEQSTKQLLCTVTGLANAFSLATAPLGLLSIVTSLIRLCGLEKLRAFIGHDLEARTVAAVEMTRVNCGGVYAELVDGYLKRNTNGNPAGVAIEISMLEGNFDTHNQEVVKQVMECDSYQARKRRKGIPDDCAQIHWCTQIVDPNTTADTVDKIVDMLTSIHGIDSTCPKLQRFRTRLRQPYRKASRKPTRDMPFKPETLNIDFSPPHSTISFDDAAMKLTYVLSFDAVSEFSTTASPSNVATAVQGLASMATILAMQFLTLWQENWIPSSGWILTFLGYLGIVLGVIGGSLMIQSSCEHITLNTMSSCSTANWVDGIIASTLAPESMDTSGNPLWSTTTHRPQRFEAVWRKEVTLRTSQIASAMAFFLVVSYVCHYLGLRALPWWVSSGELLICLLSAFVRSVLKDAQAQFKTVEGVKMDRRCFSTGVIRVQDSERIQPSLRRPNSIDVRAYDQHFVSIQTPIDGERIAWYIAREHVKNRAFRLQIHQLTGLFVQVVDDPKSYNNLVVFVSFRGGVLVEEGLAYPDNRMTIAFRCAPLDLGAPTPLLARALMRQPRWMVEHEEMKSRGMPLGNVYIFSINSMMNWWTISEDRNDMADFQKHLNWPMLLVNVAFFMSIFSDLESDPTDVRLKGAFQELDNRLTFSAIEKEVSEGIVGYMQNIVQVGSDKKDN</sequence>
<feature type="transmembrane region" description="Helical" evidence="1">
    <location>
        <begin position="411"/>
        <end position="429"/>
    </location>
</feature>
<protein>
    <submittedName>
        <fullName evidence="2">Uncharacterized protein</fullName>
    </submittedName>
</protein>
<reference evidence="2" key="1">
    <citation type="submission" date="2021-02" db="EMBL/GenBank/DDBJ databases">
        <title>Psilocybe cubensis genome.</title>
        <authorList>
            <person name="Mckernan K.J."/>
            <person name="Crawford S."/>
            <person name="Trippe A."/>
            <person name="Kane L.T."/>
            <person name="Mclaughlin S."/>
        </authorList>
    </citation>
    <scope>NUCLEOTIDE SEQUENCE [LARGE SCALE GENOMIC DNA]</scope>
    <source>
        <strain evidence="2">MGC-MH-2018</strain>
    </source>
</reference>
<organism evidence="2">
    <name type="scientific">Psilocybe cubensis</name>
    <name type="common">Psychedelic mushroom</name>
    <name type="synonym">Stropharia cubensis</name>
    <dbReference type="NCBI Taxonomy" id="181762"/>
    <lineage>
        <taxon>Eukaryota</taxon>
        <taxon>Fungi</taxon>
        <taxon>Dikarya</taxon>
        <taxon>Basidiomycota</taxon>
        <taxon>Agaricomycotina</taxon>
        <taxon>Agaricomycetes</taxon>
        <taxon>Agaricomycetidae</taxon>
        <taxon>Agaricales</taxon>
        <taxon>Agaricineae</taxon>
        <taxon>Strophariaceae</taxon>
        <taxon>Psilocybe</taxon>
    </lineage>
</organism>
<feature type="transmembrane region" description="Helical" evidence="1">
    <location>
        <begin position="322"/>
        <end position="344"/>
    </location>
</feature>
<evidence type="ECO:0000256" key="1">
    <source>
        <dbReference type="SAM" id="Phobius"/>
    </source>
</evidence>
<keyword evidence="1" id="KW-0472">Membrane</keyword>
<comment type="caution">
    <text evidence="2">The sequence shown here is derived from an EMBL/GenBank/DDBJ whole genome shotgun (WGS) entry which is preliminary data.</text>
</comment>
<dbReference type="OrthoDB" id="7464126at2759"/>
<dbReference type="AlphaFoldDB" id="A0A8H8CGY5"/>